<gene>
    <name evidence="1" type="ORF">ORPV_497</name>
</gene>
<dbReference type="RefSeq" id="YP_009448703.1">
    <property type="nucleotide sequence ID" value="NC_036594.1"/>
</dbReference>
<proteinExistence type="predicted"/>
<keyword evidence="2" id="KW-1185">Reference proteome</keyword>
<sequence length="611" mass="73096">MDICNYENIILVDDAIAEILNNADYKSINSFILVSKFWNQMIPKFLNIDNDDHRIIMSELCAKSKKSNKYKFLLTKLHNRIGMVEYKENKMQPSDYYCIGLLYSLSFINKFVKRKERNNNLRERLRGMIPLISGIVHNLDDISDLYVGKCNHNCDGYDVLEGICKYHELLFRVLPCRKEIYHRFLSSEYYVYHGLVKWDGMEDINNLRKIMKCFTNSHGSMWFDNNKKFLINSCIKYRKDIISEMITTKFDIEYFCKFYLNGNTYKNIWTIPEYNNIIKQGDKYGFLINYKIDINNMKNNMELIEYFLTSSYVSSMVYKHNTNINVNIFTSLWKKVTKYNCLRLLCKVDNLIPLDMMMEVISFHNISINELLILFDEKLNVNYIDHFVHIAYLERHNIWTIGDMINSRISYINNCSNLYLIELDGNDITDDRLPGIYLYHFPRLICDKRIDLLERIISLHSIPYKVWIHHMSSLIEYKCYNILIKYVVPHMLKEDRVTYTKFCRKIAKNDGRTQNMMGLLQRDRLLSKELLLDIVVHNWKLGRKRLFTREELLLLFEKCDNDNKYGFAKLFFRLGGYKESDLIFLKDYMVEKLIHVDEEEIMRAFNCGKRR</sequence>
<protein>
    <recommendedName>
        <fullName evidence="3">F-box domain-containing protein</fullName>
    </recommendedName>
</protein>
<reference evidence="1" key="1">
    <citation type="submission" date="2017-08" db="EMBL/GenBank/DDBJ databases">
        <authorList>
            <consortium name="Urmite Genomes"/>
        </authorList>
    </citation>
    <scope>NUCLEOTIDE SEQUENCE [LARGE SCALE GENOMIC DNA]</scope>
    <source>
        <strain evidence="1">IHUMI-LCC2</strain>
    </source>
</reference>
<dbReference type="KEGG" id="vg:35382291"/>
<evidence type="ECO:0000313" key="2">
    <source>
        <dbReference type="Proteomes" id="UP000236316"/>
    </source>
</evidence>
<dbReference type="EMBL" id="LT906555">
    <property type="protein sequence ID" value="SNW62401.1"/>
    <property type="molecule type" value="Genomic_DNA"/>
</dbReference>
<organism evidence="1">
    <name type="scientific">Orpheovirus IHUMI-LCC2</name>
    <dbReference type="NCBI Taxonomy" id="2023057"/>
    <lineage>
        <taxon>Viruses</taxon>
        <taxon>Varidnaviria</taxon>
        <taxon>Bamfordvirae</taxon>
        <taxon>Nucleocytoviricota</taxon>
        <taxon>Megaviricetes</taxon>
        <taxon>Pimascovirales</taxon>
        <taxon>Ocovirineae</taxon>
        <taxon>Orpheoviridae</taxon>
        <taxon>Alphaorpheovirus</taxon>
        <taxon>Alphaorpheovirus massiliense</taxon>
    </lineage>
</organism>
<evidence type="ECO:0008006" key="3">
    <source>
        <dbReference type="Google" id="ProtNLM"/>
    </source>
</evidence>
<dbReference type="GeneID" id="35382291"/>
<dbReference type="Proteomes" id="UP000236316">
    <property type="component" value="Segment"/>
</dbReference>
<accession>A0A2I2L4G5</accession>
<name>A0A2I2L4G5_9VIRU</name>
<evidence type="ECO:0000313" key="1">
    <source>
        <dbReference type="EMBL" id="SNW62401.1"/>
    </source>
</evidence>